<evidence type="ECO:0000256" key="1">
    <source>
        <dbReference type="ARBA" id="ARBA00010587"/>
    </source>
</evidence>
<dbReference type="RefSeq" id="WP_169144669.1">
    <property type="nucleotide sequence ID" value="NZ_JABBGA010000003.1"/>
</dbReference>
<dbReference type="InterPro" id="IPR012312">
    <property type="entry name" value="Hemerythrin-like"/>
</dbReference>
<dbReference type="InterPro" id="IPR035938">
    <property type="entry name" value="Hemerythrin-like_sf"/>
</dbReference>
<dbReference type="SUPFAM" id="SSF47188">
    <property type="entry name" value="Hemerythrin-like"/>
    <property type="match status" value="1"/>
</dbReference>
<sequence>MAYLSWSDDLDTGIVEIDNQHKQIMDFINRLHDARQHADRSNIVAVVDDLVEYTLSHFAFEECLIEDAGYEFVRGHKKVHELFVRRVNGFVERLAKGEDISHELHSLLHRWLFSHIRHDDAAYVAAVRPKMKVLTETQAPGGWLSRSLKRFFGG</sequence>
<dbReference type="NCBIfam" id="TIGR02481">
    <property type="entry name" value="hemeryth_dom"/>
    <property type="match status" value="1"/>
</dbReference>
<keyword evidence="2" id="KW-0479">Metal-binding</keyword>
<reference evidence="5 6" key="1">
    <citation type="submission" date="2020-04" db="EMBL/GenBank/DDBJ databases">
        <title>Zoogloea sp. G-4-1-14 isolated from soil.</title>
        <authorList>
            <person name="Dahal R.H."/>
        </authorList>
    </citation>
    <scope>NUCLEOTIDE SEQUENCE [LARGE SCALE GENOMIC DNA]</scope>
    <source>
        <strain evidence="5 6">G-4-1-14</strain>
    </source>
</reference>
<dbReference type="InterPro" id="IPR012827">
    <property type="entry name" value="Hemerythrin_metal-bd"/>
</dbReference>
<gene>
    <name evidence="5" type="ORF">HHL15_04645</name>
</gene>
<dbReference type="NCBIfam" id="NF002007">
    <property type="entry name" value="PRK00808.1"/>
    <property type="match status" value="1"/>
</dbReference>
<evidence type="ECO:0000256" key="2">
    <source>
        <dbReference type="ARBA" id="ARBA00022723"/>
    </source>
</evidence>
<feature type="domain" description="Hemerythrin-like" evidence="4">
    <location>
        <begin position="12"/>
        <end position="125"/>
    </location>
</feature>
<dbReference type="PANTHER" id="PTHR37164">
    <property type="entry name" value="BACTERIOHEMERYTHRIN"/>
    <property type="match status" value="1"/>
</dbReference>
<dbReference type="GO" id="GO:0046872">
    <property type="term" value="F:metal ion binding"/>
    <property type="evidence" value="ECO:0007669"/>
    <property type="project" value="UniProtKB-KW"/>
</dbReference>
<dbReference type="CDD" id="cd12107">
    <property type="entry name" value="Hemerythrin"/>
    <property type="match status" value="1"/>
</dbReference>
<dbReference type="NCBIfam" id="NF033749">
    <property type="entry name" value="bact_hemeryth"/>
    <property type="match status" value="1"/>
</dbReference>
<dbReference type="Pfam" id="PF01814">
    <property type="entry name" value="Hemerythrin"/>
    <property type="match status" value="1"/>
</dbReference>
<dbReference type="Gene3D" id="1.20.120.50">
    <property type="entry name" value="Hemerythrin-like"/>
    <property type="match status" value="1"/>
</dbReference>
<keyword evidence="3" id="KW-0408">Iron</keyword>
<accession>A0A848G1S7</accession>
<name>A0A848G1S7_9RHOO</name>
<dbReference type="EMBL" id="JABBGA010000003">
    <property type="protein sequence ID" value="NML25016.1"/>
    <property type="molecule type" value="Genomic_DNA"/>
</dbReference>
<organism evidence="5 6">
    <name type="scientific">Zoogloea dura</name>
    <dbReference type="NCBI Taxonomy" id="2728840"/>
    <lineage>
        <taxon>Bacteria</taxon>
        <taxon>Pseudomonadati</taxon>
        <taxon>Pseudomonadota</taxon>
        <taxon>Betaproteobacteria</taxon>
        <taxon>Rhodocyclales</taxon>
        <taxon>Zoogloeaceae</taxon>
        <taxon>Zoogloea</taxon>
    </lineage>
</organism>
<evidence type="ECO:0000256" key="3">
    <source>
        <dbReference type="ARBA" id="ARBA00023004"/>
    </source>
</evidence>
<dbReference type="PANTHER" id="PTHR37164:SF1">
    <property type="entry name" value="BACTERIOHEMERYTHRIN"/>
    <property type="match status" value="1"/>
</dbReference>
<evidence type="ECO:0000259" key="4">
    <source>
        <dbReference type="Pfam" id="PF01814"/>
    </source>
</evidence>
<dbReference type="Proteomes" id="UP000580043">
    <property type="component" value="Unassembled WGS sequence"/>
</dbReference>
<proteinExistence type="inferred from homology"/>
<evidence type="ECO:0000313" key="6">
    <source>
        <dbReference type="Proteomes" id="UP000580043"/>
    </source>
</evidence>
<dbReference type="AlphaFoldDB" id="A0A848G1S7"/>
<dbReference type="InterPro" id="IPR050669">
    <property type="entry name" value="Hemerythrin"/>
</dbReference>
<keyword evidence="6" id="KW-1185">Reference proteome</keyword>
<comment type="similarity">
    <text evidence="1">Belongs to the hemerythrin family.</text>
</comment>
<protein>
    <submittedName>
        <fullName evidence="5">Bacteriohemerythrin</fullName>
    </submittedName>
</protein>
<evidence type="ECO:0000313" key="5">
    <source>
        <dbReference type="EMBL" id="NML25016.1"/>
    </source>
</evidence>
<comment type="caution">
    <text evidence="5">The sequence shown here is derived from an EMBL/GenBank/DDBJ whole genome shotgun (WGS) entry which is preliminary data.</text>
</comment>